<dbReference type="AlphaFoldDB" id="A0A0W8FNI4"/>
<name>A0A0W8FNI4_9ZZZZ</name>
<organism evidence="1">
    <name type="scientific">hydrocarbon metagenome</name>
    <dbReference type="NCBI Taxonomy" id="938273"/>
    <lineage>
        <taxon>unclassified sequences</taxon>
        <taxon>metagenomes</taxon>
        <taxon>ecological metagenomes</taxon>
    </lineage>
</organism>
<sequence>MFYVNLFNKILNLFLKYVDIQLIKKIREYLLGKFFHFFCIVN</sequence>
<reference evidence="1" key="1">
    <citation type="journal article" date="2015" name="Proc. Natl. Acad. Sci. U.S.A.">
        <title>Networks of energetic and metabolic interactions define dynamics in microbial communities.</title>
        <authorList>
            <person name="Embree M."/>
            <person name="Liu J.K."/>
            <person name="Al-Bassam M.M."/>
            <person name="Zengler K."/>
        </authorList>
    </citation>
    <scope>NUCLEOTIDE SEQUENCE</scope>
</reference>
<gene>
    <name evidence="1" type="ORF">ASZ90_008332</name>
</gene>
<dbReference type="EMBL" id="LNQE01001010">
    <property type="protein sequence ID" value="KUG21907.1"/>
    <property type="molecule type" value="Genomic_DNA"/>
</dbReference>
<accession>A0A0W8FNI4</accession>
<evidence type="ECO:0000313" key="1">
    <source>
        <dbReference type="EMBL" id="KUG21907.1"/>
    </source>
</evidence>
<comment type="caution">
    <text evidence="1">The sequence shown here is derived from an EMBL/GenBank/DDBJ whole genome shotgun (WGS) entry which is preliminary data.</text>
</comment>
<proteinExistence type="predicted"/>
<protein>
    <submittedName>
        <fullName evidence="1">Uncharacterized protein</fullName>
    </submittedName>
</protein>